<proteinExistence type="inferred from homology"/>
<dbReference type="PANTHER" id="PTHR46577">
    <property type="entry name" value="HTH-TYPE TRANSCRIPTIONAL REGULATORY PROTEIN GABR"/>
    <property type="match status" value="1"/>
</dbReference>
<evidence type="ECO:0000256" key="2">
    <source>
        <dbReference type="ARBA" id="ARBA00022898"/>
    </source>
</evidence>
<gene>
    <name evidence="7" type="ordered locus">Bcav_3924</name>
</gene>
<dbReference type="InterPro" id="IPR000524">
    <property type="entry name" value="Tscrpt_reg_HTH_GntR"/>
</dbReference>
<evidence type="ECO:0000256" key="4">
    <source>
        <dbReference type="ARBA" id="ARBA00023125"/>
    </source>
</evidence>
<dbReference type="OrthoDB" id="199743at2"/>
<keyword evidence="2" id="KW-0663">Pyridoxal phosphate</keyword>
<dbReference type="GO" id="GO:0030170">
    <property type="term" value="F:pyridoxal phosphate binding"/>
    <property type="evidence" value="ECO:0007669"/>
    <property type="project" value="InterPro"/>
</dbReference>
<dbReference type="KEGG" id="bcv:Bcav_3924"/>
<feature type="domain" description="HTH gntR-type" evidence="6">
    <location>
        <begin position="5"/>
        <end position="73"/>
    </location>
</feature>
<dbReference type="Proteomes" id="UP000007962">
    <property type="component" value="Chromosome"/>
</dbReference>
<comment type="similarity">
    <text evidence="1">In the C-terminal section; belongs to the class-I pyridoxal-phosphate-dependent aminotransferase family.</text>
</comment>
<evidence type="ECO:0000259" key="6">
    <source>
        <dbReference type="PROSITE" id="PS50949"/>
    </source>
</evidence>
<dbReference type="InterPro" id="IPR015421">
    <property type="entry name" value="PyrdxlP-dep_Trfase_major"/>
</dbReference>
<reference evidence="7 8" key="1">
    <citation type="journal article" date="2009" name="Stand. Genomic Sci.">
        <title>Complete genome sequence of Beutenbergia cavernae type strain (HKI 0122).</title>
        <authorList>
            <person name="Land M."/>
            <person name="Pukall R."/>
            <person name="Abt B."/>
            <person name="Goker M."/>
            <person name="Rohde M."/>
            <person name="Glavina Del Rio T."/>
            <person name="Tice H."/>
            <person name="Copeland A."/>
            <person name="Cheng J.F."/>
            <person name="Lucas S."/>
            <person name="Chen F."/>
            <person name="Nolan M."/>
            <person name="Bruce D."/>
            <person name="Goodwin L."/>
            <person name="Pitluck S."/>
            <person name="Ivanova N."/>
            <person name="Mavromatis K."/>
            <person name="Ovchinnikova G."/>
            <person name="Pati A."/>
            <person name="Chen A."/>
            <person name="Palaniappan K."/>
            <person name="Hauser L."/>
            <person name="Chang Y.J."/>
            <person name="Jefferies C.C."/>
            <person name="Saunders E."/>
            <person name="Brettin T."/>
            <person name="Detter J.C."/>
            <person name="Han C."/>
            <person name="Chain P."/>
            <person name="Bristow J."/>
            <person name="Eisen J.A."/>
            <person name="Markowitz V."/>
            <person name="Hugenholtz P."/>
            <person name="Kyrpides N.C."/>
            <person name="Klenk H.P."/>
            <person name="Lapidus A."/>
        </authorList>
    </citation>
    <scope>NUCLEOTIDE SEQUENCE [LARGE SCALE GENOMIC DNA]</scope>
    <source>
        <strain evidence="8">ATCC BAA-8 / DSM 12333 / NBRC 16432</strain>
    </source>
</reference>
<dbReference type="AlphaFoldDB" id="C5C525"/>
<sequence length="468" mass="48445">MPVDRPAYAALADAVRVLVVDGRVSPGTRLPGERDLAASLGTSRTTTARAYAELVASGWATARRGSGTTVTLPGTGRIASTVLLPREDDVLDLTAAASVASPGTAALVARALEGLPAVLRTNGYSPLGAPRLRELVAARYAARGLPTDPDQIIVTPGALAAIAVVAHAVLGAGDRALVESPTYPNSLGALRGAGARVVGVPVGPDGWHPPTFAAALRQSAPRLAYLVPDFHNPTGMLMSAPQREAIAATLRANRTLAVVDECLVELDLAEGGASDAAPMPPPFGAFDAGDENTVSLGSLSKPLWGGVRVGWLRAPVGLRDRLLEARVSLELGSSALDQLVGVEFLTDPGPILAERRGELRATRDAWHAELGARLPDWRVPLPRGGLALWVELPQRLSGALTIAAERHGLALVPGARFTTDGTHAGRLRLPLTVPAAVVPDAVERLAAAYADALRRPDRAADGGPPLVA</sequence>
<dbReference type="InterPro" id="IPR015424">
    <property type="entry name" value="PyrdxlP-dep_Trfase"/>
</dbReference>
<dbReference type="GO" id="GO:0003700">
    <property type="term" value="F:DNA-binding transcription factor activity"/>
    <property type="evidence" value="ECO:0007669"/>
    <property type="project" value="InterPro"/>
</dbReference>
<dbReference type="STRING" id="471853.Bcav_3924"/>
<dbReference type="InterPro" id="IPR036390">
    <property type="entry name" value="WH_DNA-bd_sf"/>
</dbReference>
<evidence type="ECO:0000256" key="1">
    <source>
        <dbReference type="ARBA" id="ARBA00005384"/>
    </source>
</evidence>
<dbReference type="PANTHER" id="PTHR46577:SF1">
    <property type="entry name" value="HTH-TYPE TRANSCRIPTIONAL REGULATORY PROTEIN GABR"/>
    <property type="match status" value="1"/>
</dbReference>
<organism evidence="7 8">
    <name type="scientific">Beutenbergia cavernae (strain ATCC BAA-8 / DSM 12333 / CCUG 43141 / JCM 11478 / NBRC 16432 / NCIMB 13614 / HKI 0122)</name>
    <dbReference type="NCBI Taxonomy" id="471853"/>
    <lineage>
        <taxon>Bacteria</taxon>
        <taxon>Bacillati</taxon>
        <taxon>Actinomycetota</taxon>
        <taxon>Actinomycetes</taxon>
        <taxon>Micrococcales</taxon>
        <taxon>Beutenbergiaceae</taxon>
        <taxon>Beutenbergia</taxon>
    </lineage>
</organism>
<keyword evidence="8" id="KW-1185">Reference proteome</keyword>
<dbReference type="SUPFAM" id="SSF53383">
    <property type="entry name" value="PLP-dependent transferases"/>
    <property type="match status" value="1"/>
</dbReference>
<dbReference type="InterPro" id="IPR004839">
    <property type="entry name" value="Aminotransferase_I/II_large"/>
</dbReference>
<dbReference type="Gene3D" id="3.40.640.10">
    <property type="entry name" value="Type I PLP-dependent aspartate aminotransferase-like (Major domain)"/>
    <property type="match status" value="1"/>
</dbReference>
<dbReference type="CDD" id="cd00609">
    <property type="entry name" value="AAT_like"/>
    <property type="match status" value="1"/>
</dbReference>
<keyword evidence="4" id="KW-0238">DNA-binding</keyword>
<dbReference type="Pfam" id="PF00392">
    <property type="entry name" value="GntR"/>
    <property type="match status" value="1"/>
</dbReference>
<dbReference type="SMART" id="SM00345">
    <property type="entry name" value="HTH_GNTR"/>
    <property type="match status" value="1"/>
</dbReference>
<dbReference type="Gene3D" id="1.10.10.10">
    <property type="entry name" value="Winged helix-like DNA-binding domain superfamily/Winged helix DNA-binding domain"/>
    <property type="match status" value="1"/>
</dbReference>
<evidence type="ECO:0000313" key="7">
    <source>
        <dbReference type="EMBL" id="ACQ82165.1"/>
    </source>
</evidence>
<keyword evidence="7" id="KW-0032">Aminotransferase</keyword>
<dbReference type="GO" id="GO:0003677">
    <property type="term" value="F:DNA binding"/>
    <property type="evidence" value="ECO:0007669"/>
    <property type="project" value="UniProtKB-KW"/>
</dbReference>
<name>C5C525_BEUC1</name>
<dbReference type="eggNOG" id="COG1167">
    <property type="taxonomic scope" value="Bacteria"/>
</dbReference>
<evidence type="ECO:0000313" key="8">
    <source>
        <dbReference type="Proteomes" id="UP000007962"/>
    </source>
</evidence>
<dbReference type="SUPFAM" id="SSF46785">
    <property type="entry name" value="Winged helix' DNA-binding domain"/>
    <property type="match status" value="1"/>
</dbReference>
<accession>C5C525</accession>
<evidence type="ECO:0000256" key="5">
    <source>
        <dbReference type="ARBA" id="ARBA00023163"/>
    </source>
</evidence>
<dbReference type="EMBL" id="CP001618">
    <property type="protein sequence ID" value="ACQ82165.1"/>
    <property type="molecule type" value="Genomic_DNA"/>
</dbReference>
<dbReference type="PRINTS" id="PR00035">
    <property type="entry name" value="HTHGNTR"/>
</dbReference>
<protein>
    <submittedName>
        <fullName evidence="7">Transcriptional regulator, GntR family with aminotransferase domain</fullName>
    </submittedName>
</protein>
<keyword evidence="3" id="KW-0805">Transcription regulation</keyword>
<dbReference type="GO" id="GO:0008483">
    <property type="term" value="F:transaminase activity"/>
    <property type="evidence" value="ECO:0007669"/>
    <property type="project" value="UniProtKB-KW"/>
</dbReference>
<dbReference type="CDD" id="cd07377">
    <property type="entry name" value="WHTH_GntR"/>
    <property type="match status" value="1"/>
</dbReference>
<keyword evidence="7" id="KW-0808">Transferase</keyword>
<keyword evidence="5" id="KW-0804">Transcription</keyword>
<dbReference type="Pfam" id="PF00155">
    <property type="entry name" value="Aminotran_1_2"/>
    <property type="match status" value="1"/>
</dbReference>
<dbReference type="HOGENOM" id="CLU_017584_0_0_11"/>
<evidence type="ECO:0000256" key="3">
    <source>
        <dbReference type="ARBA" id="ARBA00023015"/>
    </source>
</evidence>
<dbReference type="InterPro" id="IPR051446">
    <property type="entry name" value="HTH_trans_reg/aminotransferase"/>
</dbReference>
<dbReference type="InterPro" id="IPR036388">
    <property type="entry name" value="WH-like_DNA-bd_sf"/>
</dbReference>
<dbReference type="PROSITE" id="PS50949">
    <property type="entry name" value="HTH_GNTR"/>
    <property type="match status" value="1"/>
</dbReference>